<feature type="domain" description="Reverse transcriptase Ty1/copia-type" evidence="1">
    <location>
        <begin position="490"/>
        <end position="605"/>
    </location>
</feature>
<dbReference type="InterPro" id="IPR012337">
    <property type="entry name" value="RNaseH-like_sf"/>
</dbReference>
<sequence length="905" mass="101486">MILIHACLPMETIQAFHSLLSLSLERITRHGQDLWSMALVAKNKAGFVNGSIKAVDPSSPQYGSWKRCDTMVLSWLLNSLSKEISASVIYLDTTFEVWQGSKGELKGLWDELMNFRPIPACNCGALKTLLDYQNNEYVMKFLVGLNDSYASVRGQILLMEPLPTINKEETRTFGKKERPVCSHYGITGHTFEKYYKIHGYPPGYKSRARPITNQVTASTLGHYDGNASLSITSKQCQQLISFLNSQMANEASTSTHQAAAVISHPPNFSGPVKWKLIGRGKEKGGLYLLEHQKSVCAHVSSSSFKSISTVHKSLVNKSINNRCTWVFLMQSKAETRTLVQSFFALVDTQFNVKIKGIRTDNAREFIMPTFYGPRGVVHFTSCVDTPQQNSVVERKHQHILNVVRAIKFQSNLPLEHWDTVPSSNSPAVHIRKSTRSSNPPKYLHDYHCNLAASPCPDLSPSHDKATALPSVHSKEWRDAMQAELNALEANNTWSLTPLPSHKSLIGCKWVYKIKHRADGSIERHKARLVAKGYTQKEGFDYYDTFSPVAKFGTVRLLLAVAAVKNWHIAQLDVNNAFLHGVLNEEVYMSLPPGFHSKGGQSNMVYASCINHCMGLSKPPDSAITNLKLFLDKQFKLKDLGNLRYFLGLEVARSPTGISLCQRKYALEILTDAGMLGCKPAKFPMEQQCKLSRAEGTLLKEPSNYRRLVGRLLYLTLTRPDITYAVHKLSTPGKGLFFSSKSELHLKGFTDSDWASCPDTRKSVTGYCIFLGESLISWKSKKQTTISRSSAEAEYRAMAVAVCEIMWLLSIFKDLRISHPQAVSLFCDSQAALHIASNPVFHERTKHIEIDCHLVRDKVQEGCIKTFYVSTHHQLADVFTKPLGLLQFTKLIDKMNLLDLYEPAPS</sequence>
<gene>
    <name evidence="2" type="ORF">FSB_LOCUS54469</name>
</gene>
<organism evidence="2">
    <name type="scientific">Fagus sylvatica</name>
    <name type="common">Beechnut</name>
    <dbReference type="NCBI Taxonomy" id="28930"/>
    <lineage>
        <taxon>Eukaryota</taxon>
        <taxon>Viridiplantae</taxon>
        <taxon>Streptophyta</taxon>
        <taxon>Embryophyta</taxon>
        <taxon>Tracheophyta</taxon>
        <taxon>Spermatophyta</taxon>
        <taxon>Magnoliopsida</taxon>
        <taxon>eudicotyledons</taxon>
        <taxon>Gunneridae</taxon>
        <taxon>Pentapetalae</taxon>
        <taxon>rosids</taxon>
        <taxon>fabids</taxon>
        <taxon>Fagales</taxon>
        <taxon>Fagaceae</taxon>
        <taxon>Fagus</taxon>
    </lineage>
</organism>
<dbReference type="Pfam" id="PF07727">
    <property type="entry name" value="RVT_2"/>
    <property type="match status" value="2"/>
</dbReference>
<dbReference type="SUPFAM" id="SSF53098">
    <property type="entry name" value="Ribonuclease H-like"/>
    <property type="match status" value="1"/>
</dbReference>
<protein>
    <recommendedName>
        <fullName evidence="1">Reverse transcriptase Ty1/copia-type domain-containing protein</fullName>
    </recommendedName>
</protein>
<feature type="domain" description="Reverse transcriptase Ty1/copia-type" evidence="1">
    <location>
        <begin position="621"/>
        <end position="685"/>
    </location>
</feature>
<dbReference type="PANTHER" id="PTHR11439:SF498">
    <property type="entry name" value="DNAK FAMILY PROTEIN"/>
    <property type="match status" value="1"/>
</dbReference>
<dbReference type="GO" id="GO:0003676">
    <property type="term" value="F:nucleic acid binding"/>
    <property type="evidence" value="ECO:0007669"/>
    <property type="project" value="InterPro"/>
</dbReference>
<accession>A0A2N9ILU6</accession>
<dbReference type="CDD" id="cd09272">
    <property type="entry name" value="RNase_HI_RT_Ty1"/>
    <property type="match status" value="1"/>
</dbReference>
<dbReference type="AlphaFoldDB" id="A0A2N9ILU6"/>
<dbReference type="InterPro" id="IPR043502">
    <property type="entry name" value="DNA/RNA_pol_sf"/>
</dbReference>
<name>A0A2N9ILU6_FAGSY</name>
<reference evidence="2" key="1">
    <citation type="submission" date="2018-02" db="EMBL/GenBank/DDBJ databases">
        <authorList>
            <person name="Cohen D.B."/>
            <person name="Kent A.D."/>
        </authorList>
    </citation>
    <scope>NUCLEOTIDE SEQUENCE</scope>
</reference>
<dbReference type="Gene3D" id="3.30.420.10">
    <property type="entry name" value="Ribonuclease H-like superfamily/Ribonuclease H"/>
    <property type="match status" value="1"/>
</dbReference>
<dbReference type="InterPro" id="IPR013103">
    <property type="entry name" value="RVT_2"/>
</dbReference>
<dbReference type="InterPro" id="IPR036397">
    <property type="entry name" value="RNaseH_sf"/>
</dbReference>
<evidence type="ECO:0000313" key="2">
    <source>
        <dbReference type="EMBL" id="SPD26587.1"/>
    </source>
</evidence>
<evidence type="ECO:0000259" key="1">
    <source>
        <dbReference type="Pfam" id="PF07727"/>
    </source>
</evidence>
<dbReference type="PANTHER" id="PTHR11439">
    <property type="entry name" value="GAG-POL-RELATED RETROTRANSPOSON"/>
    <property type="match status" value="1"/>
</dbReference>
<proteinExistence type="predicted"/>
<dbReference type="EMBL" id="OIVN01006159">
    <property type="protein sequence ID" value="SPD26587.1"/>
    <property type="molecule type" value="Genomic_DNA"/>
</dbReference>
<dbReference type="SUPFAM" id="SSF56672">
    <property type="entry name" value="DNA/RNA polymerases"/>
    <property type="match status" value="1"/>
</dbReference>